<name>A0ABP6ZC37_9ACTN</name>
<dbReference type="Gene3D" id="2.130.10.10">
    <property type="entry name" value="YVTN repeat-like/Quinoprotein amine dehydrogenase"/>
    <property type="match status" value="1"/>
</dbReference>
<evidence type="ECO:0000313" key="2">
    <source>
        <dbReference type="Proteomes" id="UP001500630"/>
    </source>
</evidence>
<dbReference type="InterPro" id="IPR001680">
    <property type="entry name" value="WD40_rpt"/>
</dbReference>
<dbReference type="SUPFAM" id="SSF50969">
    <property type="entry name" value="YVTN repeat-like/Quinoprotein amine dehydrogenase"/>
    <property type="match status" value="1"/>
</dbReference>
<dbReference type="SMART" id="SM00320">
    <property type="entry name" value="WD40"/>
    <property type="match status" value="1"/>
</dbReference>
<organism evidence="1 2">
    <name type="scientific">Nonomuraea rosea</name>
    <dbReference type="NCBI Taxonomy" id="638574"/>
    <lineage>
        <taxon>Bacteria</taxon>
        <taxon>Bacillati</taxon>
        <taxon>Actinomycetota</taxon>
        <taxon>Actinomycetes</taxon>
        <taxon>Streptosporangiales</taxon>
        <taxon>Streptosporangiaceae</taxon>
        <taxon>Nonomuraea</taxon>
    </lineage>
</organism>
<keyword evidence="2" id="KW-1185">Reference proteome</keyword>
<proteinExistence type="predicted"/>
<evidence type="ECO:0008006" key="3">
    <source>
        <dbReference type="Google" id="ProtNLM"/>
    </source>
</evidence>
<reference evidence="2" key="1">
    <citation type="journal article" date="2019" name="Int. J. Syst. Evol. Microbiol.">
        <title>The Global Catalogue of Microorganisms (GCM) 10K type strain sequencing project: providing services to taxonomists for standard genome sequencing and annotation.</title>
        <authorList>
            <consortium name="The Broad Institute Genomics Platform"/>
            <consortium name="The Broad Institute Genome Sequencing Center for Infectious Disease"/>
            <person name="Wu L."/>
            <person name="Ma J."/>
        </authorList>
    </citation>
    <scope>NUCLEOTIDE SEQUENCE [LARGE SCALE GENOMIC DNA]</scope>
    <source>
        <strain evidence="2">JCM 17326</strain>
    </source>
</reference>
<gene>
    <name evidence="1" type="ORF">GCM10022419_105780</name>
</gene>
<evidence type="ECO:0000313" key="1">
    <source>
        <dbReference type="EMBL" id="GAA3604061.1"/>
    </source>
</evidence>
<dbReference type="EMBL" id="BAABDQ010000039">
    <property type="protein sequence ID" value="GAA3604061.1"/>
    <property type="molecule type" value="Genomic_DNA"/>
</dbReference>
<sequence>MGRGGPREIVQLTGDRDAISSVTFLADGKTLASGGGGMVWLWDVSYLVKPLSFLCAQVGRSFTQEEWERYVPEGPAYRKIC</sequence>
<accession>A0ABP6ZC37</accession>
<dbReference type="InterPro" id="IPR011044">
    <property type="entry name" value="Quino_amine_DH_bsu"/>
</dbReference>
<dbReference type="Proteomes" id="UP001500630">
    <property type="component" value="Unassembled WGS sequence"/>
</dbReference>
<comment type="caution">
    <text evidence="1">The sequence shown here is derived from an EMBL/GenBank/DDBJ whole genome shotgun (WGS) entry which is preliminary data.</text>
</comment>
<protein>
    <recommendedName>
        <fullName evidence="3">WD40 repeat domain-containing protein</fullName>
    </recommendedName>
</protein>
<dbReference type="InterPro" id="IPR015943">
    <property type="entry name" value="WD40/YVTN_repeat-like_dom_sf"/>
</dbReference>